<evidence type="ECO:0000259" key="1">
    <source>
        <dbReference type="Pfam" id="PF00501"/>
    </source>
</evidence>
<feature type="non-terminal residue" evidence="3">
    <location>
        <position position="1"/>
    </location>
</feature>
<dbReference type="Pfam" id="PF00501">
    <property type="entry name" value="AMP-binding"/>
    <property type="match status" value="1"/>
</dbReference>
<sequence length="226" mass="25032">QDLPFEQVVEIAQPPRRLDHTPLFQVLLAWQNHDEGTLALPDLRVEPLPTTFNAVKFDLELVLSETTEGTVAGSLNYVMALFDAATVERYRGYLLQVLRAIVADAAQPIARIDLLDDAERTLLLQSWNQTDTPYPQGQCIHHLFEQQVLRTSDAVALVFDNQSLTYAQLNAQANQLAHYLMVQGIGPDDRVALCVERGTALVVGLLAILKAGGAYLPLDPVYASER</sequence>
<evidence type="ECO:0000259" key="2">
    <source>
        <dbReference type="Pfam" id="PF00668"/>
    </source>
</evidence>
<feature type="non-terminal residue" evidence="3">
    <location>
        <position position="226"/>
    </location>
</feature>
<feature type="domain" description="Condensation" evidence="2">
    <location>
        <begin position="1"/>
        <end position="123"/>
    </location>
</feature>
<accession>A0ABS2KAU1</accession>
<dbReference type="Gene3D" id="3.40.50.12780">
    <property type="entry name" value="N-terminal domain of ligase-like"/>
    <property type="match status" value="1"/>
</dbReference>
<dbReference type="EMBL" id="JADIKF010000013">
    <property type="protein sequence ID" value="MBM7127902.1"/>
    <property type="molecule type" value="Genomic_DNA"/>
</dbReference>
<protein>
    <submittedName>
        <fullName evidence="3">AMP-binding protein</fullName>
    </submittedName>
</protein>
<organism evidence="3 4">
    <name type="scientific">Dyella mobilis</name>
    <dbReference type="NCBI Taxonomy" id="1849582"/>
    <lineage>
        <taxon>Bacteria</taxon>
        <taxon>Pseudomonadati</taxon>
        <taxon>Pseudomonadota</taxon>
        <taxon>Gammaproteobacteria</taxon>
        <taxon>Lysobacterales</taxon>
        <taxon>Rhodanobacteraceae</taxon>
        <taxon>Dyella</taxon>
    </lineage>
</organism>
<evidence type="ECO:0000313" key="3">
    <source>
        <dbReference type="EMBL" id="MBM7127902.1"/>
    </source>
</evidence>
<name>A0ABS2KAU1_9GAMM</name>
<dbReference type="SUPFAM" id="SSF56801">
    <property type="entry name" value="Acetyl-CoA synthetase-like"/>
    <property type="match status" value="1"/>
</dbReference>
<dbReference type="PANTHER" id="PTHR45527:SF14">
    <property type="entry name" value="PLIPASTATIN SYNTHASE SUBUNIT B"/>
    <property type="match status" value="1"/>
</dbReference>
<dbReference type="SUPFAM" id="SSF52777">
    <property type="entry name" value="CoA-dependent acyltransferases"/>
    <property type="match status" value="1"/>
</dbReference>
<dbReference type="InterPro" id="IPR023213">
    <property type="entry name" value="CAT-like_dom_sf"/>
</dbReference>
<feature type="domain" description="AMP-dependent synthetase/ligase" evidence="1">
    <location>
        <begin position="144"/>
        <end position="226"/>
    </location>
</feature>
<dbReference type="InterPro" id="IPR001242">
    <property type="entry name" value="Condensation_dom"/>
</dbReference>
<dbReference type="Pfam" id="PF00668">
    <property type="entry name" value="Condensation"/>
    <property type="match status" value="1"/>
</dbReference>
<dbReference type="InterPro" id="IPR000873">
    <property type="entry name" value="AMP-dep_synth/lig_dom"/>
</dbReference>
<dbReference type="Gene3D" id="3.30.559.30">
    <property type="entry name" value="Nonribosomal peptide synthetase, condensation domain"/>
    <property type="match status" value="1"/>
</dbReference>
<keyword evidence="4" id="KW-1185">Reference proteome</keyword>
<dbReference type="Gene3D" id="3.30.559.10">
    <property type="entry name" value="Chloramphenicol acetyltransferase-like domain"/>
    <property type="match status" value="1"/>
</dbReference>
<dbReference type="PANTHER" id="PTHR45527">
    <property type="entry name" value="NONRIBOSOMAL PEPTIDE SYNTHETASE"/>
    <property type="match status" value="1"/>
</dbReference>
<evidence type="ECO:0000313" key="4">
    <source>
        <dbReference type="Proteomes" id="UP001430193"/>
    </source>
</evidence>
<dbReference type="InterPro" id="IPR042099">
    <property type="entry name" value="ANL_N_sf"/>
</dbReference>
<proteinExistence type="predicted"/>
<reference evidence="3" key="1">
    <citation type="submission" date="2020-10" db="EMBL/GenBank/DDBJ databases">
        <title>Phylogeny of dyella-like bacteria.</title>
        <authorList>
            <person name="Fu J."/>
        </authorList>
    </citation>
    <scope>NUCLEOTIDE SEQUENCE</scope>
    <source>
        <strain evidence="3">DHON07</strain>
    </source>
</reference>
<comment type="caution">
    <text evidence="3">The sequence shown here is derived from an EMBL/GenBank/DDBJ whole genome shotgun (WGS) entry which is preliminary data.</text>
</comment>
<gene>
    <name evidence="3" type="ORF">ISS99_00065</name>
</gene>
<dbReference type="Proteomes" id="UP001430193">
    <property type="component" value="Unassembled WGS sequence"/>
</dbReference>